<dbReference type="Gene3D" id="1.10.10.1320">
    <property type="entry name" value="Anti-sigma factor, zinc-finger domain"/>
    <property type="match status" value="1"/>
</dbReference>
<dbReference type="EMBL" id="SLWM01000004">
    <property type="protein sequence ID" value="TCO25707.1"/>
    <property type="molecule type" value="Genomic_DNA"/>
</dbReference>
<evidence type="ECO:0000259" key="5">
    <source>
        <dbReference type="Pfam" id="PF13490"/>
    </source>
</evidence>
<keyword evidence="4" id="KW-0472">Membrane</keyword>
<sequence>MTCPDTVAIGAYVLGALDPAERLELERHLPDCPTCLDALLRFANLPGLLNTLTLEEAVSTAADPDLAGSLALGQEHNLLTAAPLDDARSPAPAQVPAPADPSGGPVISRSAGKPRRTIPRRRALIATAAAICLGLTGVLIGRQTVTQPAPQAQTSVNWSATDGVGGLDTTARLSNQSWGTDIQLQMKDLNPGQLCKLVVHARSGALETTGWWTTNYIDQAEVPASTSIALPDIDRIDVVTAAGRVLTSLSPSTR</sequence>
<gene>
    <name evidence="6" type="ORF">EV644_104211</name>
</gene>
<organism evidence="6 7">
    <name type="scientific">Kribbella orskensis</name>
    <dbReference type="NCBI Taxonomy" id="2512216"/>
    <lineage>
        <taxon>Bacteria</taxon>
        <taxon>Bacillati</taxon>
        <taxon>Actinomycetota</taxon>
        <taxon>Actinomycetes</taxon>
        <taxon>Propionibacteriales</taxon>
        <taxon>Kribbellaceae</taxon>
        <taxon>Kribbella</taxon>
    </lineage>
</organism>
<name>A0ABY2BMU7_9ACTN</name>
<evidence type="ECO:0000256" key="4">
    <source>
        <dbReference type="SAM" id="Phobius"/>
    </source>
</evidence>
<evidence type="ECO:0000256" key="1">
    <source>
        <dbReference type="ARBA" id="ARBA00023015"/>
    </source>
</evidence>
<keyword evidence="4" id="KW-0812">Transmembrane</keyword>
<dbReference type="RefSeq" id="WP_132188553.1">
    <property type="nucleotide sequence ID" value="NZ_SLWM01000004.1"/>
</dbReference>
<reference evidence="6 7" key="1">
    <citation type="journal article" date="2015" name="Stand. Genomic Sci.">
        <title>Genomic Encyclopedia of Bacterial and Archaeal Type Strains, Phase III: the genomes of soil and plant-associated and newly described type strains.</title>
        <authorList>
            <person name="Whitman W.B."/>
            <person name="Woyke T."/>
            <person name="Klenk H.P."/>
            <person name="Zhou Y."/>
            <person name="Lilburn T.G."/>
            <person name="Beck B.J."/>
            <person name="De Vos P."/>
            <person name="Vandamme P."/>
            <person name="Eisen J.A."/>
            <person name="Garrity G."/>
            <person name="Hugenholtz P."/>
            <person name="Kyrpides N.C."/>
        </authorList>
    </citation>
    <scope>NUCLEOTIDE SEQUENCE [LARGE SCALE GENOMIC DNA]</scope>
    <source>
        <strain evidence="6 7">VKM Ac-2538</strain>
    </source>
</reference>
<dbReference type="InterPro" id="IPR041916">
    <property type="entry name" value="Anti_sigma_zinc_sf"/>
</dbReference>
<keyword evidence="1" id="KW-0805">Transcription regulation</keyword>
<dbReference type="Proteomes" id="UP000295818">
    <property type="component" value="Unassembled WGS sequence"/>
</dbReference>
<keyword evidence="7" id="KW-1185">Reference proteome</keyword>
<dbReference type="Pfam" id="PF13490">
    <property type="entry name" value="zf-HC2"/>
    <property type="match status" value="1"/>
</dbReference>
<accession>A0ABY2BMU7</accession>
<feature type="domain" description="Putative zinc-finger" evidence="5">
    <location>
        <begin position="8"/>
        <end position="35"/>
    </location>
</feature>
<comment type="caution">
    <text evidence="6">The sequence shown here is derived from an EMBL/GenBank/DDBJ whole genome shotgun (WGS) entry which is preliminary data.</text>
</comment>
<feature type="transmembrane region" description="Helical" evidence="4">
    <location>
        <begin position="123"/>
        <end position="141"/>
    </location>
</feature>
<keyword evidence="2" id="KW-0804">Transcription</keyword>
<evidence type="ECO:0000313" key="7">
    <source>
        <dbReference type="Proteomes" id="UP000295818"/>
    </source>
</evidence>
<protein>
    <submittedName>
        <fullName evidence="6">Zinc finger protein</fullName>
    </submittedName>
</protein>
<dbReference type="InterPro" id="IPR027383">
    <property type="entry name" value="Znf_put"/>
</dbReference>
<evidence type="ECO:0000256" key="2">
    <source>
        <dbReference type="ARBA" id="ARBA00023163"/>
    </source>
</evidence>
<evidence type="ECO:0000313" key="6">
    <source>
        <dbReference type="EMBL" id="TCO25707.1"/>
    </source>
</evidence>
<feature type="region of interest" description="Disordered" evidence="3">
    <location>
        <begin position="86"/>
        <end position="114"/>
    </location>
</feature>
<keyword evidence="4" id="KW-1133">Transmembrane helix</keyword>
<evidence type="ECO:0000256" key="3">
    <source>
        <dbReference type="SAM" id="MobiDB-lite"/>
    </source>
</evidence>
<proteinExistence type="predicted"/>